<dbReference type="CDD" id="cd12148">
    <property type="entry name" value="fungal_TF_MHR"/>
    <property type="match status" value="1"/>
</dbReference>
<dbReference type="Proteomes" id="UP001174694">
    <property type="component" value="Unassembled WGS sequence"/>
</dbReference>
<accession>A0AA38RG10</accession>
<sequence>METSERPSWWCFLNAIIAISLHKKTVNKSFSEVSEFGWGFFKNAYAILPQLILQGNDLEVVQALLAMAMFMRNTGDTRTTARLLSVATRTVHTIGLHRKAVGSAWDPVQVETQRRVLWACYILDTDVSFNCGLPIAHSDEISETDVPNEASLDGCGLVKFSERSANIFRLRAHLAVVQSEVARRLYATKLHNKSGPPLLETMSELDSALEEQRSRIPIEIRPSDNAEPAVPMLDIPVVTFLFAYYNCVSMLHWTVVRNGPETLLRALPQMQTITSFVKLRRAATATIQLLQHLPAPPFADLWRILCYPVSACITLLANVLLCPYSPEARSDAKTIMSFVLFVEKMMKEEGCNLKNVLRGCFEMSKVANAAIVNAGTGAGSPAQGLSQTSEDVASLLKSLTHPMYLAQGLMGNLPNRDAEIVQEFSTALGFSSEEGNQYGCFVPTSLKPETYAFSFGPGGVGQDGASYGE</sequence>
<evidence type="ECO:0000256" key="1">
    <source>
        <dbReference type="ARBA" id="ARBA00023242"/>
    </source>
</evidence>
<comment type="caution">
    <text evidence="3">The sequence shown here is derived from an EMBL/GenBank/DDBJ whole genome shotgun (WGS) entry which is preliminary data.</text>
</comment>
<dbReference type="GO" id="GO:0008270">
    <property type="term" value="F:zinc ion binding"/>
    <property type="evidence" value="ECO:0007669"/>
    <property type="project" value="InterPro"/>
</dbReference>
<dbReference type="Pfam" id="PF04082">
    <property type="entry name" value="Fungal_trans"/>
    <property type="match status" value="1"/>
</dbReference>
<dbReference type="PANTHER" id="PTHR46910:SF25">
    <property type="entry name" value="ABC-TRANSPORTER-REGULATING TRANSCRIPTION FACTOR"/>
    <property type="match status" value="1"/>
</dbReference>
<dbReference type="AlphaFoldDB" id="A0AA38RG10"/>
<dbReference type="InterPro" id="IPR007219">
    <property type="entry name" value="XnlR_reg_dom"/>
</dbReference>
<organism evidence="3 4">
    <name type="scientific">Pleurostoma richardsiae</name>
    <dbReference type="NCBI Taxonomy" id="41990"/>
    <lineage>
        <taxon>Eukaryota</taxon>
        <taxon>Fungi</taxon>
        <taxon>Dikarya</taxon>
        <taxon>Ascomycota</taxon>
        <taxon>Pezizomycotina</taxon>
        <taxon>Sordariomycetes</taxon>
        <taxon>Sordariomycetidae</taxon>
        <taxon>Calosphaeriales</taxon>
        <taxon>Pleurostomataceae</taxon>
        <taxon>Pleurostoma</taxon>
    </lineage>
</organism>
<gene>
    <name evidence="3" type="ORF">NKR23_g9431</name>
</gene>
<dbReference type="PANTHER" id="PTHR46910">
    <property type="entry name" value="TRANSCRIPTION FACTOR PDR1"/>
    <property type="match status" value="1"/>
</dbReference>
<proteinExistence type="predicted"/>
<evidence type="ECO:0000313" key="4">
    <source>
        <dbReference type="Proteomes" id="UP001174694"/>
    </source>
</evidence>
<protein>
    <submittedName>
        <fullName evidence="3">Fungal specific transcription factor</fullName>
    </submittedName>
</protein>
<feature type="domain" description="Xylanolytic transcriptional activator regulatory" evidence="2">
    <location>
        <begin position="80"/>
        <end position="153"/>
    </location>
</feature>
<reference evidence="3" key="1">
    <citation type="submission" date="2022-07" db="EMBL/GenBank/DDBJ databases">
        <title>Fungi with potential for degradation of polypropylene.</title>
        <authorList>
            <person name="Gostincar C."/>
        </authorList>
    </citation>
    <scope>NUCLEOTIDE SEQUENCE</scope>
    <source>
        <strain evidence="3">EXF-13308</strain>
    </source>
</reference>
<dbReference type="InterPro" id="IPR050987">
    <property type="entry name" value="AtrR-like"/>
</dbReference>
<name>A0AA38RG10_9PEZI</name>
<evidence type="ECO:0000259" key="2">
    <source>
        <dbReference type="SMART" id="SM00906"/>
    </source>
</evidence>
<dbReference type="SMART" id="SM00906">
    <property type="entry name" value="Fungal_trans"/>
    <property type="match status" value="1"/>
</dbReference>
<keyword evidence="1" id="KW-0539">Nucleus</keyword>
<dbReference type="GO" id="GO:0003677">
    <property type="term" value="F:DNA binding"/>
    <property type="evidence" value="ECO:0007669"/>
    <property type="project" value="InterPro"/>
</dbReference>
<keyword evidence="4" id="KW-1185">Reference proteome</keyword>
<dbReference type="GO" id="GO:0003700">
    <property type="term" value="F:DNA-binding transcription factor activity"/>
    <property type="evidence" value="ECO:0007669"/>
    <property type="project" value="InterPro"/>
</dbReference>
<evidence type="ECO:0000313" key="3">
    <source>
        <dbReference type="EMBL" id="KAJ9137160.1"/>
    </source>
</evidence>
<dbReference type="EMBL" id="JANBVO010000036">
    <property type="protein sequence ID" value="KAJ9137160.1"/>
    <property type="molecule type" value="Genomic_DNA"/>
</dbReference>
<dbReference type="GO" id="GO:0006351">
    <property type="term" value="P:DNA-templated transcription"/>
    <property type="evidence" value="ECO:0007669"/>
    <property type="project" value="InterPro"/>
</dbReference>